<feature type="signal peptide" evidence="2">
    <location>
        <begin position="1"/>
        <end position="24"/>
    </location>
</feature>
<feature type="chain" id="PRO_5007567624" description="Secreted protein" evidence="2">
    <location>
        <begin position="25"/>
        <end position="163"/>
    </location>
</feature>
<evidence type="ECO:0000256" key="1">
    <source>
        <dbReference type="SAM" id="MobiDB-lite"/>
    </source>
</evidence>
<proteinExistence type="predicted"/>
<accession>A0A150R2C4</accession>
<feature type="region of interest" description="Disordered" evidence="1">
    <location>
        <begin position="140"/>
        <end position="163"/>
    </location>
</feature>
<dbReference type="EMBL" id="JEMB01003287">
    <property type="protein sequence ID" value="KYF74343.1"/>
    <property type="molecule type" value="Genomic_DNA"/>
</dbReference>
<sequence length="163" mass="17432">MNTNRIRLGTSALFAMASFSLVIAGFTDTMEGTEDEREVDWKACQRRHAHASSQVERVRAAYRACVTDSDCVIVDTSTYCGGTCGEVIHRAGVQQMRRVISHLNATVCRENWRMGCPYGTPACLASRAVCARGECTSEAAATSPGSALPADEPGALPTCPAAR</sequence>
<evidence type="ECO:0000256" key="2">
    <source>
        <dbReference type="SAM" id="SignalP"/>
    </source>
</evidence>
<reference evidence="3 4" key="1">
    <citation type="submission" date="2014-02" db="EMBL/GenBank/DDBJ databases">
        <title>The small core and large imbalanced accessory genome model reveals a collaborative survival strategy of Sorangium cellulosum strains in nature.</title>
        <authorList>
            <person name="Han K."/>
            <person name="Peng R."/>
            <person name="Blom J."/>
            <person name="Li Y.-Z."/>
        </authorList>
    </citation>
    <scope>NUCLEOTIDE SEQUENCE [LARGE SCALE GENOMIC DNA]</scope>
    <source>
        <strain evidence="3 4">So0011-07</strain>
    </source>
</reference>
<keyword evidence="2" id="KW-0732">Signal</keyword>
<evidence type="ECO:0000313" key="3">
    <source>
        <dbReference type="EMBL" id="KYF74343.1"/>
    </source>
</evidence>
<comment type="caution">
    <text evidence="3">The sequence shown here is derived from an EMBL/GenBank/DDBJ whole genome shotgun (WGS) entry which is preliminary data.</text>
</comment>
<organism evidence="3 4">
    <name type="scientific">Sorangium cellulosum</name>
    <name type="common">Polyangium cellulosum</name>
    <dbReference type="NCBI Taxonomy" id="56"/>
    <lineage>
        <taxon>Bacteria</taxon>
        <taxon>Pseudomonadati</taxon>
        <taxon>Myxococcota</taxon>
        <taxon>Polyangia</taxon>
        <taxon>Polyangiales</taxon>
        <taxon>Polyangiaceae</taxon>
        <taxon>Sorangium</taxon>
    </lineage>
</organism>
<dbReference type="AlphaFoldDB" id="A0A150R2C4"/>
<gene>
    <name evidence="3" type="ORF">BE17_39315</name>
</gene>
<evidence type="ECO:0008006" key="5">
    <source>
        <dbReference type="Google" id="ProtNLM"/>
    </source>
</evidence>
<name>A0A150R2C4_SORCE</name>
<evidence type="ECO:0000313" key="4">
    <source>
        <dbReference type="Proteomes" id="UP000075635"/>
    </source>
</evidence>
<dbReference type="Proteomes" id="UP000075635">
    <property type="component" value="Unassembled WGS sequence"/>
</dbReference>
<protein>
    <recommendedName>
        <fullName evidence="5">Secreted protein</fullName>
    </recommendedName>
</protein>